<organism evidence="1 2">
    <name type="scientific">Nitrosococcus watsoni (strain C-113)</name>
    <dbReference type="NCBI Taxonomy" id="105559"/>
    <lineage>
        <taxon>Bacteria</taxon>
        <taxon>Pseudomonadati</taxon>
        <taxon>Pseudomonadota</taxon>
        <taxon>Gammaproteobacteria</taxon>
        <taxon>Chromatiales</taxon>
        <taxon>Chromatiaceae</taxon>
        <taxon>Nitrosococcus</taxon>
    </lineage>
</organism>
<dbReference type="EMBL" id="CP002086">
    <property type="protein sequence ID" value="ADJ27289.1"/>
    <property type="molecule type" value="Genomic_DNA"/>
</dbReference>
<keyword evidence="2" id="KW-1185">Reference proteome</keyword>
<dbReference type="Proteomes" id="UP000000393">
    <property type="component" value="Chromosome"/>
</dbReference>
<reference evidence="1 2" key="1">
    <citation type="submission" date="2010-06" db="EMBL/GenBank/DDBJ databases">
        <title>Complete sequence of chromosome of Nitrosococcus watsoni C-113.</title>
        <authorList>
            <consortium name="US DOE Joint Genome Institute"/>
            <person name="Lucas S."/>
            <person name="Copeland A."/>
            <person name="Lapidus A."/>
            <person name="Cheng J.-F."/>
            <person name="Bruce D."/>
            <person name="Goodwin L."/>
            <person name="Pitluck S."/>
            <person name="Malfatti S.A."/>
            <person name="Chain P.S.G."/>
            <person name="Land M."/>
            <person name="Hauser L."/>
            <person name="Kyrpides N."/>
            <person name="Ivanova N."/>
            <person name="Cambell M.A."/>
            <person name="Heidelberg J.F."/>
            <person name="Klotz M.G."/>
            <person name="Woyke T."/>
        </authorList>
    </citation>
    <scope>NUCLEOTIDE SEQUENCE [LARGE SCALE GENOMIC DNA]</scope>
    <source>
        <strain evidence="1 2">C-113</strain>
    </source>
</reference>
<evidence type="ECO:0000313" key="2">
    <source>
        <dbReference type="Proteomes" id="UP000000393"/>
    </source>
</evidence>
<evidence type="ECO:0000313" key="1">
    <source>
        <dbReference type="EMBL" id="ADJ27289.1"/>
    </source>
</evidence>
<protein>
    <submittedName>
        <fullName evidence="1">Uncharacterized protein</fullName>
    </submittedName>
</protein>
<dbReference type="HOGENOM" id="CLU_2881325_0_0_6"/>
<dbReference type="AlphaFoldDB" id="D8K9K0"/>
<name>D8K9K0_NITWC</name>
<accession>D8K9K0</accession>
<sequence>MAGLAKRASANNQKALLGAFFQLYLRIMLVFRAGFEDCRDHHNPTLPRLFLLAILMALGHNHV</sequence>
<dbReference type="KEGG" id="nwa:Nwat_0319"/>
<gene>
    <name evidence="1" type="ordered locus">Nwat_0319</name>
</gene>
<proteinExistence type="predicted"/>
<dbReference type="STRING" id="105559.Nwat_0319"/>